<organism evidence="2 3">
    <name type="scientific">Ditylenchus dipsaci</name>
    <dbReference type="NCBI Taxonomy" id="166011"/>
    <lineage>
        <taxon>Eukaryota</taxon>
        <taxon>Metazoa</taxon>
        <taxon>Ecdysozoa</taxon>
        <taxon>Nematoda</taxon>
        <taxon>Chromadorea</taxon>
        <taxon>Rhabditida</taxon>
        <taxon>Tylenchina</taxon>
        <taxon>Tylenchomorpha</taxon>
        <taxon>Sphaerularioidea</taxon>
        <taxon>Anguinidae</taxon>
        <taxon>Anguininae</taxon>
        <taxon>Ditylenchus</taxon>
    </lineage>
</organism>
<keyword evidence="2" id="KW-1185">Reference proteome</keyword>
<name>A0A915CRC1_9BILA</name>
<dbReference type="Pfam" id="PF10545">
    <property type="entry name" value="MADF_DNA_bdg"/>
    <property type="match status" value="1"/>
</dbReference>
<dbReference type="WBParaSite" id="jg11310">
    <property type="protein sequence ID" value="jg11310"/>
    <property type="gene ID" value="jg11310"/>
</dbReference>
<accession>A0A915CRC1</accession>
<protein>
    <submittedName>
        <fullName evidence="3">MADF domain-containing protein</fullName>
    </submittedName>
</protein>
<dbReference type="AlphaFoldDB" id="A0A915CRC1"/>
<sequence>MYSGLSETMTKKQAKKSVVEEITSADVSDEHNDFVIDLVKDKPALWDPTNVDYPRLGKKQAVWLTTNESFLETYPKIRFGAPLLKKNWENLAHTHRTTRTRMEGKISYQQMRATNVLPAMPKKRTPMKSPGGKKPKLDPEFERLMDAVESNKKMFPLAMQVDDLLHQVDNVAERKCS</sequence>
<dbReference type="InterPro" id="IPR006578">
    <property type="entry name" value="MADF-dom"/>
</dbReference>
<dbReference type="Proteomes" id="UP000887574">
    <property type="component" value="Unplaced"/>
</dbReference>
<reference evidence="3" key="1">
    <citation type="submission" date="2022-11" db="UniProtKB">
        <authorList>
            <consortium name="WormBaseParasite"/>
        </authorList>
    </citation>
    <scope>IDENTIFICATION</scope>
</reference>
<proteinExistence type="predicted"/>
<evidence type="ECO:0000313" key="3">
    <source>
        <dbReference type="WBParaSite" id="jg11310"/>
    </source>
</evidence>
<evidence type="ECO:0000313" key="2">
    <source>
        <dbReference type="Proteomes" id="UP000887574"/>
    </source>
</evidence>
<evidence type="ECO:0000259" key="1">
    <source>
        <dbReference type="PROSITE" id="PS51029"/>
    </source>
</evidence>
<feature type="domain" description="MADF" evidence="1">
    <location>
        <begin position="34"/>
        <end position="122"/>
    </location>
</feature>
<dbReference type="PROSITE" id="PS51029">
    <property type="entry name" value="MADF"/>
    <property type="match status" value="1"/>
</dbReference>